<evidence type="ECO:0000256" key="4">
    <source>
        <dbReference type="ARBA" id="ARBA00022807"/>
    </source>
</evidence>
<dbReference type="Gene3D" id="2.40.50.170">
    <property type="entry name" value="Cysteine proteinases. Chain C"/>
    <property type="match status" value="1"/>
</dbReference>
<reference evidence="8" key="1">
    <citation type="submission" date="2021-02" db="EMBL/GenBank/DDBJ databases">
        <authorList>
            <person name="Nowell W R."/>
        </authorList>
    </citation>
    <scope>NUCLEOTIDE SEQUENCE</scope>
</reference>
<feature type="non-terminal residue" evidence="8">
    <location>
        <position position="1"/>
    </location>
</feature>
<protein>
    <recommendedName>
        <fullName evidence="7">Peptidase C1A papain C-terminal domain-containing protein</fullName>
    </recommendedName>
</protein>
<keyword evidence="1" id="KW-0645">Protease</keyword>
<keyword evidence="3" id="KW-0378">Hydrolase</keyword>
<keyword evidence="4" id="KW-0788">Thiol protease</keyword>
<keyword evidence="6" id="KW-1015">Disulfide bond</keyword>
<evidence type="ECO:0000256" key="6">
    <source>
        <dbReference type="ARBA" id="ARBA00023157"/>
    </source>
</evidence>
<dbReference type="FunFam" id="2.40.50.170:FF:000001">
    <property type="entry name" value="Cathepsin L1"/>
    <property type="match status" value="1"/>
</dbReference>
<evidence type="ECO:0000256" key="5">
    <source>
        <dbReference type="ARBA" id="ARBA00023145"/>
    </source>
</evidence>
<evidence type="ECO:0000313" key="8">
    <source>
        <dbReference type="EMBL" id="CAF4219889.1"/>
    </source>
</evidence>
<dbReference type="AlphaFoldDB" id="A0A820CTM7"/>
<feature type="domain" description="Peptidase C1A papain C-terminal" evidence="7">
    <location>
        <begin position="3"/>
        <end position="43"/>
    </location>
</feature>
<dbReference type="InterPro" id="IPR000668">
    <property type="entry name" value="Peptidase_C1A_C"/>
</dbReference>
<dbReference type="EMBL" id="CAJOBB010009029">
    <property type="protein sequence ID" value="CAF4219889.1"/>
    <property type="molecule type" value="Genomic_DNA"/>
</dbReference>
<evidence type="ECO:0000256" key="1">
    <source>
        <dbReference type="ARBA" id="ARBA00022670"/>
    </source>
</evidence>
<dbReference type="Proteomes" id="UP000663868">
    <property type="component" value="Unassembled WGS sequence"/>
</dbReference>
<dbReference type="InterPro" id="IPR038765">
    <property type="entry name" value="Papain-like_cys_pep_sf"/>
</dbReference>
<evidence type="ECO:0000313" key="9">
    <source>
        <dbReference type="Proteomes" id="UP000663868"/>
    </source>
</evidence>
<name>A0A820CTM7_9BILA</name>
<comment type="caution">
    <text evidence="8">The sequence shown here is derived from an EMBL/GenBank/DDBJ whole genome shotgun (WGS) entry which is preliminary data.</text>
</comment>
<dbReference type="GO" id="GO:0006508">
    <property type="term" value="P:proteolysis"/>
    <property type="evidence" value="ECO:0007669"/>
    <property type="project" value="UniProtKB-KW"/>
</dbReference>
<dbReference type="GO" id="GO:0008234">
    <property type="term" value="F:cysteine-type peptidase activity"/>
    <property type="evidence" value="ECO:0007669"/>
    <property type="project" value="UniProtKB-KW"/>
</dbReference>
<keyword evidence="2" id="KW-0732">Signal</keyword>
<gene>
    <name evidence="8" type="ORF">KXQ929_LOCUS41136</name>
</gene>
<proteinExistence type="predicted"/>
<dbReference type="Pfam" id="PF00112">
    <property type="entry name" value="Peptidase_C1"/>
    <property type="match status" value="1"/>
</dbReference>
<evidence type="ECO:0000259" key="7">
    <source>
        <dbReference type="Pfam" id="PF00112"/>
    </source>
</evidence>
<dbReference type="SUPFAM" id="SSF54001">
    <property type="entry name" value="Cysteine proteinases"/>
    <property type="match status" value="1"/>
</dbReference>
<sequence>KSGSKEYYIVKNSWGTSWGIDGYIWMTRNEKNECGIASMASYPLA</sequence>
<keyword evidence="5" id="KW-0865">Zymogen</keyword>
<evidence type="ECO:0000256" key="3">
    <source>
        <dbReference type="ARBA" id="ARBA00022801"/>
    </source>
</evidence>
<accession>A0A820CTM7</accession>
<organism evidence="8 9">
    <name type="scientific">Adineta steineri</name>
    <dbReference type="NCBI Taxonomy" id="433720"/>
    <lineage>
        <taxon>Eukaryota</taxon>
        <taxon>Metazoa</taxon>
        <taxon>Spiralia</taxon>
        <taxon>Gnathifera</taxon>
        <taxon>Rotifera</taxon>
        <taxon>Eurotatoria</taxon>
        <taxon>Bdelloidea</taxon>
        <taxon>Adinetida</taxon>
        <taxon>Adinetidae</taxon>
        <taxon>Adineta</taxon>
    </lineage>
</organism>
<evidence type="ECO:0000256" key="2">
    <source>
        <dbReference type="ARBA" id="ARBA00022729"/>
    </source>
</evidence>